<dbReference type="OrthoDB" id="9777694at2"/>
<dbReference type="AlphaFoldDB" id="A0A399EU85"/>
<keyword evidence="2" id="KW-1185">Reference proteome</keyword>
<name>A0A399EU85_9DEIN</name>
<evidence type="ECO:0000313" key="1">
    <source>
        <dbReference type="EMBL" id="RIH87153.1"/>
    </source>
</evidence>
<accession>A0A399EU85</accession>
<organism evidence="1 2">
    <name type="scientific">Calidithermus roseus</name>
    <dbReference type="NCBI Taxonomy" id="1644118"/>
    <lineage>
        <taxon>Bacteria</taxon>
        <taxon>Thermotogati</taxon>
        <taxon>Deinococcota</taxon>
        <taxon>Deinococci</taxon>
        <taxon>Thermales</taxon>
        <taxon>Thermaceae</taxon>
        <taxon>Calidithermus</taxon>
    </lineage>
</organism>
<protein>
    <submittedName>
        <fullName evidence="1">Uncharacterized protein</fullName>
    </submittedName>
</protein>
<proteinExistence type="predicted"/>
<sequence length="67" mass="7642">MHEQTMWMLARERQRELCAEVCRLRGVPRPEKGFWAVLLGKLSFTRARVQSTLTRGTCCVEAACCVA</sequence>
<gene>
    <name evidence="1" type="ORF">Mrose_01437</name>
</gene>
<dbReference type="EMBL" id="QWLA01000022">
    <property type="protein sequence ID" value="RIH87153.1"/>
    <property type="molecule type" value="Genomic_DNA"/>
</dbReference>
<evidence type="ECO:0000313" key="2">
    <source>
        <dbReference type="Proteomes" id="UP000265341"/>
    </source>
</evidence>
<comment type="caution">
    <text evidence="1">The sequence shown here is derived from an EMBL/GenBank/DDBJ whole genome shotgun (WGS) entry which is preliminary data.</text>
</comment>
<dbReference type="Proteomes" id="UP000265341">
    <property type="component" value="Unassembled WGS sequence"/>
</dbReference>
<reference evidence="1 2" key="1">
    <citation type="submission" date="2018-08" db="EMBL/GenBank/DDBJ databases">
        <title>Meiothermus roseus NBRC 110900 genome sequencing project.</title>
        <authorList>
            <person name="Da Costa M.S."/>
            <person name="Albuquerque L."/>
            <person name="Raposo P."/>
            <person name="Froufe H.J.C."/>
            <person name="Barroso C.S."/>
            <person name="Egas C."/>
        </authorList>
    </citation>
    <scope>NUCLEOTIDE SEQUENCE [LARGE SCALE GENOMIC DNA]</scope>
    <source>
        <strain evidence="1 2">NBRC 110900</strain>
    </source>
</reference>